<dbReference type="Pfam" id="PF02769">
    <property type="entry name" value="AIRS_C"/>
    <property type="match status" value="1"/>
</dbReference>
<evidence type="ECO:0000313" key="9">
    <source>
        <dbReference type="Proteomes" id="UP000015103"/>
    </source>
</evidence>
<keyword evidence="4" id="KW-0067">ATP-binding</keyword>
<dbReference type="Gene3D" id="3.30.1330.10">
    <property type="entry name" value="PurM-like, N-terminal domain"/>
    <property type="match status" value="1"/>
</dbReference>
<dbReference type="PANTHER" id="PTHR10256:SF0">
    <property type="entry name" value="INACTIVE SELENIDE, WATER DIKINASE-LIKE PROTEIN-RELATED"/>
    <property type="match status" value="1"/>
</dbReference>
<dbReference type="GO" id="GO:0004756">
    <property type="term" value="F:selenide, water dikinase activity"/>
    <property type="evidence" value="ECO:0007669"/>
    <property type="project" value="TreeGrafter"/>
</dbReference>
<dbReference type="PANTHER" id="PTHR10256">
    <property type="entry name" value="SELENIDE, WATER DIKINASE"/>
    <property type="match status" value="1"/>
</dbReference>
<reference evidence="8" key="1">
    <citation type="submission" date="2015-05" db="UniProtKB">
        <authorList>
            <consortium name="EnsemblMetazoa"/>
        </authorList>
    </citation>
    <scope>IDENTIFICATION</scope>
</reference>
<dbReference type="VEuPathDB" id="VectorBase:RPRC009014"/>
<evidence type="ECO:0000256" key="3">
    <source>
        <dbReference type="ARBA" id="ARBA00022777"/>
    </source>
</evidence>
<evidence type="ECO:0000256" key="1">
    <source>
        <dbReference type="ARBA" id="ARBA00022679"/>
    </source>
</evidence>
<sequence>GCKIPQRFLLKLLEVFNSPNSAKDHCLSSTSFDKEAIGVGVDCALVPLRNGLNLVQTTDFLYPIVEDPFKMGQIACANVLSDLYAFGITSVDNLLMIVGLPWEMSSQERDVTLGLLRDGFKERATQAGATIRGGDTKFNAWLMLGGVATSIVKSPDIIRPSNAKIGDAILLTKPLGTHLATTLHRWTTDAEKLASVNAVITKSEIEISYNMALNSMIHLNRTAAHLMHLFEAHAATDITGYGLIGHAETLIKFQNDSVDFIIDKLPIIKNMLKVDTFLGGKFKLLEGRAIETSGGLLVCLPLENVEKFQNALMEKENWESWQIGHVVQGNRQVKLID</sequence>
<dbReference type="AlphaFoldDB" id="T1HY94"/>
<evidence type="ECO:0000259" key="6">
    <source>
        <dbReference type="Pfam" id="PF00586"/>
    </source>
</evidence>
<protein>
    <submittedName>
        <fullName evidence="8">Uncharacterized protein</fullName>
    </submittedName>
</protein>
<evidence type="ECO:0000259" key="7">
    <source>
        <dbReference type="Pfam" id="PF02769"/>
    </source>
</evidence>
<keyword evidence="2" id="KW-0547">Nucleotide-binding</keyword>
<name>T1HY94_RHOPR</name>
<evidence type="ECO:0000256" key="4">
    <source>
        <dbReference type="ARBA" id="ARBA00022840"/>
    </source>
</evidence>
<proteinExistence type="predicted"/>
<dbReference type="EnsemblMetazoa" id="RPRC009014-RA">
    <property type="protein sequence ID" value="RPRC009014-PA"/>
    <property type="gene ID" value="RPRC009014"/>
</dbReference>
<dbReference type="GO" id="GO:0016260">
    <property type="term" value="P:selenocysteine biosynthetic process"/>
    <property type="evidence" value="ECO:0007669"/>
    <property type="project" value="TreeGrafter"/>
</dbReference>
<keyword evidence="3" id="KW-0418">Kinase</keyword>
<keyword evidence="5" id="KW-0711">Selenium</keyword>
<dbReference type="GO" id="GO:0005524">
    <property type="term" value="F:ATP binding"/>
    <property type="evidence" value="ECO:0007669"/>
    <property type="project" value="UniProtKB-KW"/>
</dbReference>
<dbReference type="PIRSF" id="PIRSF036407">
    <property type="entry name" value="Selenphspht_syn"/>
    <property type="match status" value="1"/>
</dbReference>
<dbReference type="STRING" id="13249.T1HY94"/>
<accession>T1HY94</accession>
<dbReference type="GO" id="GO:0005737">
    <property type="term" value="C:cytoplasm"/>
    <property type="evidence" value="ECO:0007669"/>
    <property type="project" value="TreeGrafter"/>
</dbReference>
<keyword evidence="1" id="KW-0808">Transferase</keyword>
<dbReference type="Pfam" id="PF00586">
    <property type="entry name" value="AIRS"/>
    <property type="match status" value="1"/>
</dbReference>
<dbReference type="HOGENOM" id="CLU_032859_1_0_1"/>
<keyword evidence="9" id="KW-1185">Reference proteome</keyword>
<dbReference type="Gene3D" id="3.90.650.10">
    <property type="entry name" value="PurM-like C-terminal domain"/>
    <property type="match status" value="1"/>
</dbReference>
<dbReference type="InterPro" id="IPR016188">
    <property type="entry name" value="PurM-like_N"/>
</dbReference>
<feature type="domain" description="PurM-like C-terminal" evidence="7">
    <location>
        <begin position="164"/>
        <end position="331"/>
    </location>
</feature>
<dbReference type="EMBL" id="ACPB03021787">
    <property type="status" value="NOT_ANNOTATED_CDS"/>
    <property type="molecule type" value="Genomic_DNA"/>
</dbReference>
<evidence type="ECO:0000313" key="8">
    <source>
        <dbReference type="EnsemblMetazoa" id="RPRC009014-PA"/>
    </source>
</evidence>
<dbReference type="eggNOG" id="KOG3939">
    <property type="taxonomic scope" value="Eukaryota"/>
</dbReference>
<dbReference type="NCBIfam" id="TIGR00476">
    <property type="entry name" value="selD"/>
    <property type="match status" value="1"/>
</dbReference>
<dbReference type="Proteomes" id="UP000015103">
    <property type="component" value="Unassembled WGS sequence"/>
</dbReference>
<dbReference type="SUPFAM" id="SSF56042">
    <property type="entry name" value="PurM C-terminal domain-like"/>
    <property type="match status" value="1"/>
</dbReference>
<organism evidence="8 9">
    <name type="scientific">Rhodnius prolixus</name>
    <name type="common">Triatomid bug</name>
    <dbReference type="NCBI Taxonomy" id="13249"/>
    <lineage>
        <taxon>Eukaryota</taxon>
        <taxon>Metazoa</taxon>
        <taxon>Ecdysozoa</taxon>
        <taxon>Arthropoda</taxon>
        <taxon>Hexapoda</taxon>
        <taxon>Insecta</taxon>
        <taxon>Pterygota</taxon>
        <taxon>Neoptera</taxon>
        <taxon>Paraneoptera</taxon>
        <taxon>Hemiptera</taxon>
        <taxon>Heteroptera</taxon>
        <taxon>Panheteroptera</taxon>
        <taxon>Cimicomorpha</taxon>
        <taxon>Reduviidae</taxon>
        <taxon>Triatominae</taxon>
        <taxon>Rhodnius</taxon>
    </lineage>
</organism>
<dbReference type="InterPro" id="IPR036921">
    <property type="entry name" value="PurM-like_N_sf"/>
</dbReference>
<dbReference type="InterPro" id="IPR004536">
    <property type="entry name" value="SPS/SelD"/>
</dbReference>
<dbReference type="InterPro" id="IPR036676">
    <property type="entry name" value="PurM-like_C_sf"/>
</dbReference>
<feature type="domain" description="PurM-like N-terminal" evidence="6">
    <location>
        <begin position="41"/>
        <end position="149"/>
    </location>
</feature>
<dbReference type="SUPFAM" id="SSF55326">
    <property type="entry name" value="PurM N-terminal domain-like"/>
    <property type="match status" value="1"/>
</dbReference>
<evidence type="ECO:0000256" key="5">
    <source>
        <dbReference type="ARBA" id="ARBA00023266"/>
    </source>
</evidence>
<dbReference type="InParanoid" id="T1HY94"/>
<evidence type="ECO:0000256" key="2">
    <source>
        <dbReference type="ARBA" id="ARBA00022741"/>
    </source>
</evidence>
<dbReference type="InterPro" id="IPR010918">
    <property type="entry name" value="PurM-like_C_dom"/>
</dbReference>